<accession>A0A2T1ND08</accession>
<dbReference type="NCBIfam" id="TIGR00188">
    <property type="entry name" value="rnpA"/>
    <property type="match status" value="1"/>
</dbReference>
<comment type="similarity">
    <text evidence="7">Belongs to the RnpA family.</text>
</comment>
<comment type="subunit">
    <text evidence="7">Consists of a catalytic RNA component (M1 or rnpB) and a protein subunit.</text>
</comment>
<dbReference type="GO" id="GO:0001682">
    <property type="term" value="P:tRNA 5'-leader removal"/>
    <property type="evidence" value="ECO:0007669"/>
    <property type="project" value="UniProtKB-UniRule"/>
</dbReference>
<dbReference type="HAMAP" id="MF_00227">
    <property type="entry name" value="RNase_P"/>
    <property type="match status" value="1"/>
</dbReference>
<dbReference type="OrthoDB" id="1524972at2"/>
<dbReference type="GO" id="GO:0000049">
    <property type="term" value="F:tRNA binding"/>
    <property type="evidence" value="ECO:0007669"/>
    <property type="project" value="UniProtKB-UniRule"/>
</dbReference>
<keyword evidence="4 7" id="KW-0255">Endonuclease</keyword>
<comment type="catalytic activity">
    <reaction evidence="7">
        <text>Endonucleolytic cleavage of RNA, removing 5'-extranucleotides from tRNA precursor.</text>
        <dbReference type="EC" id="3.1.26.5"/>
    </reaction>
</comment>
<name>A0A2T1ND08_9FLAO</name>
<dbReference type="RefSeq" id="WP_106462454.1">
    <property type="nucleotide sequence ID" value="NZ_PXOQ01000007.1"/>
</dbReference>
<dbReference type="GO" id="GO:0004526">
    <property type="term" value="F:ribonuclease P activity"/>
    <property type="evidence" value="ECO:0007669"/>
    <property type="project" value="UniProtKB-UniRule"/>
</dbReference>
<dbReference type="Proteomes" id="UP000238426">
    <property type="component" value="Unassembled WGS sequence"/>
</dbReference>
<evidence type="ECO:0000256" key="8">
    <source>
        <dbReference type="NCBIfam" id="TIGR00188"/>
    </source>
</evidence>
<evidence type="ECO:0000256" key="7">
    <source>
        <dbReference type="HAMAP-Rule" id="MF_00227"/>
    </source>
</evidence>
<comment type="function">
    <text evidence="1 7">RNaseP catalyzes the removal of the 5'-leader sequence from pre-tRNA to produce the mature 5'-terminus. It can also cleave other RNA substrates such as 4.5S RNA. The protein component plays an auxiliary but essential role in vivo by binding to the 5'-leader sequence and broadening the substrate specificity of the ribozyme.</text>
</comment>
<dbReference type="GO" id="GO:0042781">
    <property type="term" value="F:3'-tRNA processing endoribonuclease activity"/>
    <property type="evidence" value="ECO:0007669"/>
    <property type="project" value="TreeGrafter"/>
</dbReference>
<dbReference type="PANTHER" id="PTHR33992:SF1">
    <property type="entry name" value="RIBONUCLEASE P PROTEIN COMPONENT"/>
    <property type="match status" value="1"/>
</dbReference>
<dbReference type="InterPro" id="IPR000100">
    <property type="entry name" value="RNase_P"/>
</dbReference>
<evidence type="ECO:0000256" key="3">
    <source>
        <dbReference type="ARBA" id="ARBA00022722"/>
    </source>
</evidence>
<gene>
    <name evidence="7 9" type="primary">rnpA</name>
    <name evidence="9" type="ORF">C7H52_03270</name>
</gene>
<evidence type="ECO:0000256" key="1">
    <source>
        <dbReference type="ARBA" id="ARBA00002663"/>
    </source>
</evidence>
<evidence type="ECO:0000256" key="2">
    <source>
        <dbReference type="ARBA" id="ARBA00022694"/>
    </source>
</evidence>
<keyword evidence="5 7" id="KW-0378">Hydrolase</keyword>
<keyword evidence="2 7" id="KW-0819">tRNA processing</keyword>
<evidence type="ECO:0000313" key="10">
    <source>
        <dbReference type="Proteomes" id="UP000238426"/>
    </source>
</evidence>
<dbReference type="InterPro" id="IPR014721">
    <property type="entry name" value="Ribsml_uS5_D2-typ_fold_subgr"/>
</dbReference>
<organism evidence="9 10">
    <name type="scientific">Aurantibacter aestuarii</name>
    <dbReference type="NCBI Taxonomy" id="1266046"/>
    <lineage>
        <taxon>Bacteria</taxon>
        <taxon>Pseudomonadati</taxon>
        <taxon>Bacteroidota</taxon>
        <taxon>Flavobacteriia</taxon>
        <taxon>Flavobacteriales</taxon>
        <taxon>Flavobacteriaceae</taxon>
        <taxon>Aurantibacter</taxon>
    </lineage>
</organism>
<dbReference type="SUPFAM" id="SSF54211">
    <property type="entry name" value="Ribosomal protein S5 domain 2-like"/>
    <property type="match status" value="1"/>
</dbReference>
<dbReference type="Pfam" id="PF00825">
    <property type="entry name" value="Ribonuclease_P"/>
    <property type="match status" value="1"/>
</dbReference>
<dbReference type="Gene3D" id="3.30.230.10">
    <property type="match status" value="1"/>
</dbReference>
<dbReference type="AlphaFoldDB" id="A0A2T1ND08"/>
<dbReference type="EMBL" id="PXOQ01000007">
    <property type="protein sequence ID" value="PSG90314.1"/>
    <property type="molecule type" value="Genomic_DNA"/>
</dbReference>
<comment type="caution">
    <text evidence="9">The sequence shown here is derived from an EMBL/GenBank/DDBJ whole genome shotgun (WGS) entry which is preliminary data.</text>
</comment>
<dbReference type="PANTHER" id="PTHR33992">
    <property type="entry name" value="RIBONUCLEASE P PROTEIN COMPONENT"/>
    <property type="match status" value="1"/>
</dbReference>
<evidence type="ECO:0000256" key="5">
    <source>
        <dbReference type="ARBA" id="ARBA00022801"/>
    </source>
</evidence>
<evidence type="ECO:0000313" key="9">
    <source>
        <dbReference type="EMBL" id="PSG90314.1"/>
    </source>
</evidence>
<dbReference type="EC" id="3.1.26.5" evidence="7 8"/>
<reference evidence="9 10" key="1">
    <citation type="submission" date="2018-03" db="EMBL/GenBank/DDBJ databases">
        <title>Mesoflavibacter sp. HG37 and Mesoflavibacter sp. HG96 sp.nov., two marine bacteria isolated from seawater of Western Pacific Ocean.</title>
        <authorList>
            <person name="Cheng H."/>
            <person name="Wu Y.-H."/>
            <person name="Guo L.-L."/>
            <person name="Xu X.-W."/>
        </authorList>
    </citation>
    <scope>NUCLEOTIDE SEQUENCE [LARGE SCALE GENOMIC DNA]</scope>
    <source>
        <strain evidence="9 10">KCTC 32269</strain>
    </source>
</reference>
<dbReference type="InterPro" id="IPR020568">
    <property type="entry name" value="Ribosomal_Su5_D2-typ_SF"/>
</dbReference>
<keyword evidence="10" id="KW-1185">Reference proteome</keyword>
<evidence type="ECO:0000256" key="4">
    <source>
        <dbReference type="ARBA" id="ARBA00022759"/>
    </source>
</evidence>
<sequence>MDFTYKKNEKLKSKKAVDQIFTNGKSISAYPLRLVFVKNNTSLKVGVSVSKRNFKNAVHRNRIKRLLREAYRLNKSVLYDNQLTDYAFMIIYNHKDMPDFELINEKTKKLFHKFIEQNRDVTNF</sequence>
<proteinExistence type="inferred from homology"/>
<keyword evidence="6 7" id="KW-0694">RNA-binding</keyword>
<dbReference type="GO" id="GO:0030677">
    <property type="term" value="C:ribonuclease P complex"/>
    <property type="evidence" value="ECO:0007669"/>
    <property type="project" value="TreeGrafter"/>
</dbReference>
<dbReference type="PROSITE" id="PS00648">
    <property type="entry name" value="RIBONUCLEASE_P"/>
    <property type="match status" value="1"/>
</dbReference>
<protein>
    <recommendedName>
        <fullName evidence="7 8">Ribonuclease P protein component</fullName>
        <shortName evidence="7">RNase P protein</shortName>
        <shortName evidence="7">RNaseP protein</shortName>
        <ecNumber evidence="7 8">3.1.26.5</ecNumber>
    </recommendedName>
    <alternativeName>
        <fullName evidence="7">Protein C5</fullName>
    </alternativeName>
</protein>
<evidence type="ECO:0000256" key="6">
    <source>
        <dbReference type="ARBA" id="ARBA00022884"/>
    </source>
</evidence>
<dbReference type="InterPro" id="IPR020539">
    <property type="entry name" value="RNase_P_CS"/>
</dbReference>
<keyword evidence="3 7" id="KW-0540">Nuclease</keyword>